<evidence type="ECO:0000313" key="2">
    <source>
        <dbReference type="Proteomes" id="UP001293791"/>
    </source>
</evidence>
<evidence type="ECO:0000313" key="1">
    <source>
        <dbReference type="EMBL" id="MDZ5762688.1"/>
    </source>
</evidence>
<proteinExistence type="predicted"/>
<dbReference type="RefSeq" id="WP_322498136.1">
    <property type="nucleotide sequence ID" value="NZ_JARGYT010000089.1"/>
</dbReference>
<gene>
    <name evidence="1" type="ORF">Cyrtocomes_01080</name>
</gene>
<protein>
    <submittedName>
        <fullName evidence="1">Uncharacterized protein</fullName>
    </submittedName>
</protein>
<comment type="caution">
    <text evidence="1">The sequence shown here is derived from an EMBL/GenBank/DDBJ whole genome shotgun (WGS) entry which is preliminary data.</text>
</comment>
<sequence>MPIEKDSLIKRKEISGVEINSDTRDDIIYYTRTFFKNMEDANEVVFGPFHKSYSERFPQFAKFLEEFHYQFEKITVNLDKCTVNLRGKVVSDSYDIARGIMDCIYKKIQECSTINVLNIIEYIVKLNYRIANDDYKKSGCSLESLLQLQRVHTYIEIFIRDINEIFKSHSINLTFINNDEGYKITHILPDQSKDDIEYLIRHGRNETVKEHIQKAVNCLSLAKPSYRTCINGCVLAMETYLKTIIKKNKDIQNKIAGELLNDSPQEQKKNKDIEKKTADELLNDLLKEQCLKDKGHAALFEALKKFYGYASNTTRHGKDNNLDEAYKSQALFAMSIIPSCINYLESELQSIVNSCEEMDKIIQDVK</sequence>
<accession>A0ABU5L994</accession>
<name>A0ABU5L994_9RICK</name>
<reference evidence="1 2" key="1">
    <citation type="submission" date="2023-02" db="EMBL/GenBank/DDBJ databases">
        <title>Host association and intracellularity evolved multiple times independently in the Rickettsiales.</title>
        <authorList>
            <person name="Castelli M."/>
            <person name="Nardi T."/>
            <person name="Gammuto L."/>
            <person name="Bellinzona G."/>
            <person name="Sabaneyeva E."/>
            <person name="Potekhin A."/>
            <person name="Serra V."/>
            <person name="Petroni G."/>
            <person name="Sassera D."/>
        </authorList>
    </citation>
    <scope>NUCLEOTIDE SEQUENCE [LARGE SCALE GENOMIC DNA]</scope>
    <source>
        <strain evidence="1 2">BOD18</strain>
    </source>
</reference>
<organism evidence="1 2">
    <name type="scientific">Candidatus Cyrtobacter comes</name>
    <dbReference type="NCBI Taxonomy" id="675776"/>
    <lineage>
        <taxon>Bacteria</taxon>
        <taxon>Pseudomonadati</taxon>
        <taxon>Pseudomonadota</taxon>
        <taxon>Alphaproteobacteria</taxon>
        <taxon>Rickettsiales</taxon>
        <taxon>Candidatus Midichloriaceae</taxon>
        <taxon>Candidatus Cyrtobacter</taxon>
    </lineage>
</organism>
<keyword evidence="2" id="KW-1185">Reference proteome</keyword>
<dbReference type="EMBL" id="JARGYT010000089">
    <property type="protein sequence ID" value="MDZ5762688.1"/>
    <property type="molecule type" value="Genomic_DNA"/>
</dbReference>
<dbReference type="Proteomes" id="UP001293791">
    <property type="component" value="Unassembled WGS sequence"/>
</dbReference>